<feature type="transmembrane region" description="Helical" evidence="1">
    <location>
        <begin position="108"/>
        <end position="133"/>
    </location>
</feature>
<proteinExistence type="predicted"/>
<evidence type="ECO:0000313" key="2">
    <source>
        <dbReference type="EMBL" id="GAA3057733.1"/>
    </source>
</evidence>
<evidence type="ECO:0008006" key="4">
    <source>
        <dbReference type="Google" id="ProtNLM"/>
    </source>
</evidence>
<gene>
    <name evidence="2" type="ORF">GCM10010529_09460</name>
</gene>
<comment type="caution">
    <text evidence="2">The sequence shown here is derived from an EMBL/GenBank/DDBJ whole genome shotgun (WGS) entry which is preliminary data.</text>
</comment>
<keyword evidence="1" id="KW-1133">Transmembrane helix</keyword>
<dbReference type="EMBL" id="BAAAVT010000005">
    <property type="protein sequence ID" value="GAA3057733.1"/>
    <property type="molecule type" value="Genomic_DNA"/>
</dbReference>
<feature type="transmembrane region" description="Helical" evidence="1">
    <location>
        <begin position="58"/>
        <end position="76"/>
    </location>
</feature>
<dbReference type="InterPro" id="IPR036259">
    <property type="entry name" value="MFS_trans_sf"/>
</dbReference>
<keyword evidence="3" id="KW-1185">Reference proteome</keyword>
<sequence>MMTSAPRGASGGPAGPERLGLLVLAVILVGLTLRSPIVGVPPVLGAIGAELAFSSTTAALLTSLPLLAFALLSPAVPQLMRRLGVDLTLLLCLVLLGAAILLRPWVGAAGLLLGTLAVGAAITMGNVVIPVLVRRDAREKVPQVMAASTSAYGLGQAVAAGAAVPVAVLAGSRADSGAGCWCSGGGGRRRLARAGGLVARGLLRDAVPAVLHRRHLDARAAGGVGRAQ</sequence>
<accession>A0ABP6LRQ7</accession>
<name>A0ABP6LRQ7_9MICC</name>
<dbReference type="Proteomes" id="UP001500236">
    <property type="component" value="Unassembled WGS sequence"/>
</dbReference>
<protein>
    <recommendedName>
        <fullName evidence="4">Major facilitator superfamily (MFS) profile domain-containing protein</fullName>
    </recommendedName>
</protein>
<evidence type="ECO:0000256" key="1">
    <source>
        <dbReference type="SAM" id="Phobius"/>
    </source>
</evidence>
<dbReference type="PANTHER" id="PTHR23523:SF2">
    <property type="entry name" value="2-NITROIMIDAZOLE TRANSPORTER"/>
    <property type="match status" value="1"/>
</dbReference>
<dbReference type="PANTHER" id="PTHR23523">
    <property type="match status" value="1"/>
</dbReference>
<dbReference type="SUPFAM" id="SSF103473">
    <property type="entry name" value="MFS general substrate transporter"/>
    <property type="match status" value="1"/>
</dbReference>
<organism evidence="2 3">
    <name type="scientific">Nesterenkonia aethiopica</name>
    <dbReference type="NCBI Taxonomy" id="269144"/>
    <lineage>
        <taxon>Bacteria</taxon>
        <taxon>Bacillati</taxon>
        <taxon>Actinomycetota</taxon>
        <taxon>Actinomycetes</taxon>
        <taxon>Micrococcales</taxon>
        <taxon>Micrococcaceae</taxon>
        <taxon>Nesterenkonia</taxon>
    </lineage>
</organism>
<keyword evidence="1" id="KW-0812">Transmembrane</keyword>
<dbReference type="Gene3D" id="1.20.1250.20">
    <property type="entry name" value="MFS general substrate transporter like domains"/>
    <property type="match status" value="1"/>
</dbReference>
<reference evidence="3" key="1">
    <citation type="journal article" date="2019" name="Int. J. Syst. Evol. Microbiol.">
        <title>The Global Catalogue of Microorganisms (GCM) 10K type strain sequencing project: providing services to taxonomists for standard genome sequencing and annotation.</title>
        <authorList>
            <consortium name="The Broad Institute Genomics Platform"/>
            <consortium name="The Broad Institute Genome Sequencing Center for Infectious Disease"/>
            <person name="Wu L."/>
            <person name="Ma J."/>
        </authorList>
    </citation>
    <scope>NUCLEOTIDE SEQUENCE [LARGE SCALE GENOMIC DNA]</scope>
    <source>
        <strain evidence="3">JCM 14309</strain>
    </source>
</reference>
<feature type="transmembrane region" description="Helical" evidence="1">
    <location>
        <begin position="83"/>
        <end position="102"/>
    </location>
</feature>
<dbReference type="InterPro" id="IPR052524">
    <property type="entry name" value="MFS_Cyanate_Porter"/>
</dbReference>
<keyword evidence="1" id="KW-0472">Membrane</keyword>
<evidence type="ECO:0000313" key="3">
    <source>
        <dbReference type="Proteomes" id="UP001500236"/>
    </source>
</evidence>